<evidence type="ECO:0000313" key="1">
    <source>
        <dbReference type="EMBL" id="GBP58314.1"/>
    </source>
</evidence>
<dbReference type="EMBL" id="BGZK01000732">
    <property type="protein sequence ID" value="GBP58314.1"/>
    <property type="molecule type" value="Genomic_DNA"/>
</dbReference>
<gene>
    <name evidence="1" type="ORF">EVAR_11594_1</name>
</gene>
<organism evidence="1 2">
    <name type="scientific">Eumeta variegata</name>
    <name type="common">Bagworm moth</name>
    <name type="synonym">Eumeta japonica</name>
    <dbReference type="NCBI Taxonomy" id="151549"/>
    <lineage>
        <taxon>Eukaryota</taxon>
        <taxon>Metazoa</taxon>
        <taxon>Ecdysozoa</taxon>
        <taxon>Arthropoda</taxon>
        <taxon>Hexapoda</taxon>
        <taxon>Insecta</taxon>
        <taxon>Pterygota</taxon>
        <taxon>Neoptera</taxon>
        <taxon>Endopterygota</taxon>
        <taxon>Lepidoptera</taxon>
        <taxon>Glossata</taxon>
        <taxon>Ditrysia</taxon>
        <taxon>Tineoidea</taxon>
        <taxon>Psychidae</taxon>
        <taxon>Oiketicinae</taxon>
        <taxon>Eumeta</taxon>
    </lineage>
</organism>
<keyword evidence="2" id="KW-1185">Reference proteome</keyword>
<name>A0A4C1X7J6_EUMVA</name>
<evidence type="ECO:0000313" key="2">
    <source>
        <dbReference type="Proteomes" id="UP000299102"/>
    </source>
</evidence>
<accession>A0A4C1X7J6</accession>
<dbReference type="AlphaFoldDB" id="A0A4C1X7J6"/>
<comment type="caution">
    <text evidence="1">The sequence shown here is derived from an EMBL/GenBank/DDBJ whole genome shotgun (WGS) entry which is preliminary data.</text>
</comment>
<dbReference type="OrthoDB" id="411823at2759"/>
<reference evidence="1 2" key="1">
    <citation type="journal article" date="2019" name="Commun. Biol.">
        <title>The bagworm genome reveals a unique fibroin gene that provides high tensile strength.</title>
        <authorList>
            <person name="Kono N."/>
            <person name="Nakamura H."/>
            <person name="Ohtoshi R."/>
            <person name="Tomita M."/>
            <person name="Numata K."/>
            <person name="Arakawa K."/>
        </authorList>
    </citation>
    <scope>NUCLEOTIDE SEQUENCE [LARGE SCALE GENOMIC DNA]</scope>
</reference>
<proteinExistence type="predicted"/>
<sequence>MFSLSYAKIVIRAANLEEWKKRYAEGIQYRFRFKLKNSPYCDCKPAKIQDVLHIFEDCDTFIRERAALEAEIDVRVARRHFREIMKNAT</sequence>
<protein>
    <submittedName>
        <fullName evidence="1">Uncharacterized protein</fullName>
    </submittedName>
</protein>
<dbReference type="Proteomes" id="UP000299102">
    <property type="component" value="Unassembled WGS sequence"/>
</dbReference>